<dbReference type="Proteomes" id="UP000293291">
    <property type="component" value="Unassembled WGS sequence"/>
</dbReference>
<keyword evidence="1" id="KW-0677">Repeat</keyword>
<evidence type="ECO:0000313" key="6">
    <source>
        <dbReference type="EMBL" id="RYC00333.1"/>
    </source>
</evidence>
<feature type="region of interest" description="Disordered" evidence="4">
    <location>
        <begin position="1543"/>
        <end position="1569"/>
    </location>
</feature>
<dbReference type="PANTHER" id="PTHR13817:SF166">
    <property type="entry name" value="NEURONAL IGCAM-RELATED"/>
    <property type="match status" value="1"/>
</dbReference>
<dbReference type="InterPro" id="IPR013783">
    <property type="entry name" value="Ig-like_fold"/>
</dbReference>
<dbReference type="PROSITE" id="PS50853">
    <property type="entry name" value="FN3"/>
    <property type="match status" value="3"/>
</dbReference>
<dbReference type="SMART" id="SM00060">
    <property type="entry name" value="FN3"/>
    <property type="match status" value="5"/>
</dbReference>
<sequence length="2013" mass="207871">MRLLGHNRGQAALASLTLGIGLMATLYDGVPTSDLELHDGGVWVTNLETRAVAHLNYPSMTLDAAMTATSADFDVLQDATEVALDDRGSGTLSPVDSSVPALGSAAAVPAGFDVRQGGRTVVVSDPVGGELWAMDVAEVDGFSEEQEPTLADVAGASAAVGKDGTAYVVAASGDLTSVAPATDGWTTTELGSLGDLTSGEFELTVVGSTPVVLDRAAGEVRTLEESVDVRDATDVVLQAPGDEADDVALAAPDGLLLAPLSGGDVRTAGDGPTSAGDPAPPVRLGTCTYAAWGGSGHYQRVCDDSADDQFQVVDRLVQTTRPVFRVNRDVVVLNNQDNGDVFLVNENMTLVANWDDVLGRVEDEKKEKEESEEQDQQLNADRTDQNHPPKANPDSYGVRPGRSTTLPVLDNDTDQDGDVLTASTEDEPRIGTVLPVRGGEALQIVTGPGAAGADTFEYAAGDGRGKPATARVQVEVHPWSVNAAPQPKDRASVVVVAGGAEVKYNLLQDWIDPDGDPIYLESVQGTEDIAAQSREDGTVTITDLGRAEPGLHQVEVRVSDGREVATGTLDIDLRSDDNVAPVANADHVIAVVDEETTVSPLANDTDANGDELRLAQVGNPGGGAKVLLDPAAGTFSFLAKRAGTVYVEYTVSDGPAISKNIVRVDVVDGTGDAPPVADNDLALLPAGQSVLVPVLANDYDPAGGVLVVQSVSAPPEAGLQLDIVNHELVRVRAVGSLRAPVAFTYTISNGAAPATAQVTVVNVPDPGSDKAPVVEDDAATVRAGDIVTIPALANDRSPADLELRIDPELRMLPRSFAGTAFVSGRDVRFKAGREAGRVRLTYTVFDSAENYSSGTIVVTVVPEDATNTPPTPRPLVARVLAGGTVTIPVPTDGVDPEGDSVTLLGVARPAPTKGVVSVVGGSLKYVAPVSASGTDRFRYLVEDAGGAQATGSIRVGIAPPSATNQLPTAVTDVVKVRPGRKLAVPVTANDTDPDGDTPILVPDSVKAADASTKVAARTEGAQVLLTTPSKNADLTYYYRITDSPGGQRVDGVLTVQVREKAPLRAPIARDDVVTAAETLGRNTASVDVLANDADPDGVAEDLDVSSSDRGVRISGSKLDIDLDKTRRVVLYTVTDVDGLTSSAVVTVPGTADRRPVVDPGAPAVEVVAGKTVEVALADHVVVREGRTPSLTFGNTVQAGPGGVAKAVSQRIVSFTADKSFSGPSAITFEVTDGTDADDATGLVATLSVPIEVLPATKDEETETARTQPRFTPTELRVAPGEDAVEADLRAMVTDPDPGDLDRLRFSLRSVEGDAGRVEVTLSGSTLRAEASADTPAGTSLLASVTVTDGSTDPVAAKVPVTVVSSTRPLIQVQPIEITDADAGVAEVVDIADHVTNPFAAEGEPITVLSADPAGGDATGKVTLSGTRVTITPDAATSGQLTVRFSVGDATGDPARQVDGLIRVTVRDRPDAPSGVRAVSQESATVTLSWTAPSNNGTVITGYEAQWSGGTQPCGQTTSCVITGLKNAVEYRFTVTATNEVGTSEKSAVSNTVTPDQRPDPPGAVSGEFGDRSAKLRWNQPVGDFSAVTSYSILISPGDAAGRTQIDGIAGTSATVDNLVNGTAYTFQVLAHNDHPDPSDPSPASAPIVPAGVPFAAAAPTVAKRAPDATQPSATVSWNAPDGNGDNNLVYTLNASNGRSWDNLTGTSQEVLMDASTTDVTFTVRATNKAGRGEASPASAPQRFFQKPGPVTNLKAEETGANNTVRITFGAAEGNGATPGEITYRWRANGGTGTLPAGGGTVTNGALVNGRDVTVEVWATSTVAGETAVGDARSDGANAYGPPTAPAVSHSDGFQSVTFSWNASTTGNGRPVTGTQISINGGGWQSVGVVDSRRVDVAPGTRVDVRVRSQNQAGWGAEAADAGTSWAAASDLWRKTGTVAPNGWYYVELRLERFRPDSNVYCWVGGMGAPDWYATIRVDGAGNWGWSVPSGPPGRPSASGSFPVGNDYGTCEQR</sequence>
<evidence type="ECO:0000256" key="3">
    <source>
        <dbReference type="ARBA" id="ARBA00023326"/>
    </source>
</evidence>
<accession>A0A4Q2SD07</accession>
<dbReference type="RefSeq" id="WP_129455882.1">
    <property type="nucleotide sequence ID" value="NZ_JACXYX010000016.1"/>
</dbReference>
<feature type="domain" description="Fibronectin type-III" evidence="5">
    <location>
        <begin position="1557"/>
        <end position="1651"/>
    </location>
</feature>
<dbReference type="EMBL" id="SDWU01000015">
    <property type="protein sequence ID" value="RYC00333.1"/>
    <property type="molecule type" value="Genomic_DNA"/>
</dbReference>
<proteinExistence type="predicted"/>
<gene>
    <name evidence="6" type="ORF">EUA07_14475</name>
</gene>
<keyword evidence="7" id="KW-1185">Reference proteome</keyword>
<organism evidence="6 7">
    <name type="scientific">Nocardioides ganghwensis</name>
    <dbReference type="NCBI Taxonomy" id="252230"/>
    <lineage>
        <taxon>Bacteria</taxon>
        <taxon>Bacillati</taxon>
        <taxon>Actinomycetota</taxon>
        <taxon>Actinomycetes</taxon>
        <taxon>Propionibacteriales</taxon>
        <taxon>Nocardioidaceae</taxon>
        <taxon>Nocardioides</taxon>
    </lineage>
</organism>
<dbReference type="SUPFAM" id="SSF49265">
    <property type="entry name" value="Fibronectin type III"/>
    <property type="match status" value="2"/>
</dbReference>
<keyword evidence="3" id="KW-0119">Carbohydrate metabolism</keyword>
<dbReference type="GO" id="GO:0016798">
    <property type="term" value="F:hydrolase activity, acting on glycosyl bonds"/>
    <property type="evidence" value="ECO:0007669"/>
    <property type="project" value="UniProtKB-KW"/>
</dbReference>
<feature type="compositionally biased region" description="Polar residues" evidence="4">
    <location>
        <begin position="1543"/>
        <end position="1554"/>
    </location>
</feature>
<evidence type="ECO:0000256" key="2">
    <source>
        <dbReference type="ARBA" id="ARBA00023295"/>
    </source>
</evidence>
<dbReference type="Pfam" id="PF17963">
    <property type="entry name" value="Big_9"/>
    <property type="match status" value="8"/>
</dbReference>
<name>A0A4Q2SD07_9ACTN</name>
<dbReference type="Gene3D" id="2.60.40.10">
    <property type="entry name" value="Immunoglobulins"/>
    <property type="match status" value="4"/>
</dbReference>
<feature type="domain" description="Fibronectin type-III" evidence="5">
    <location>
        <begin position="1658"/>
        <end position="1749"/>
    </location>
</feature>
<dbReference type="InterPro" id="IPR003961">
    <property type="entry name" value="FN3_dom"/>
</dbReference>
<dbReference type="PANTHER" id="PTHR13817">
    <property type="entry name" value="TITIN"/>
    <property type="match status" value="1"/>
</dbReference>
<feature type="region of interest" description="Disordered" evidence="4">
    <location>
        <begin position="363"/>
        <end position="426"/>
    </location>
</feature>
<evidence type="ECO:0000313" key="7">
    <source>
        <dbReference type="Proteomes" id="UP000293291"/>
    </source>
</evidence>
<evidence type="ECO:0000256" key="1">
    <source>
        <dbReference type="ARBA" id="ARBA00022737"/>
    </source>
</evidence>
<feature type="region of interest" description="Disordered" evidence="4">
    <location>
        <begin position="1986"/>
        <end position="2013"/>
    </location>
</feature>
<dbReference type="GO" id="GO:0000272">
    <property type="term" value="P:polysaccharide catabolic process"/>
    <property type="evidence" value="ECO:0007669"/>
    <property type="project" value="UniProtKB-KW"/>
</dbReference>
<keyword evidence="3" id="KW-0624">Polysaccharide degradation</keyword>
<protein>
    <submittedName>
        <fullName evidence="6">Fibronectin type III domain-containing protein</fullName>
    </submittedName>
</protein>
<dbReference type="Pfam" id="PF00041">
    <property type="entry name" value="fn3"/>
    <property type="match status" value="2"/>
</dbReference>
<feature type="domain" description="Fibronectin type-III" evidence="5">
    <location>
        <begin position="1471"/>
        <end position="1556"/>
    </location>
</feature>
<keyword evidence="2" id="KW-0326">Glycosidase</keyword>
<dbReference type="InterPro" id="IPR050964">
    <property type="entry name" value="Striated_Muscle_Regulatory"/>
</dbReference>
<comment type="caution">
    <text evidence="6">The sequence shown here is derived from an EMBL/GenBank/DDBJ whole genome shotgun (WGS) entry which is preliminary data.</text>
</comment>
<evidence type="ECO:0000256" key="4">
    <source>
        <dbReference type="SAM" id="MobiDB-lite"/>
    </source>
</evidence>
<keyword evidence="2" id="KW-0378">Hydrolase</keyword>
<reference evidence="6 7" key="1">
    <citation type="submission" date="2019-01" db="EMBL/GenBank/DDBJ databases">
        <title>Novel species of Nocardioides.</title>
        <authorList>
            <person name="Liu Q."/>
            <person name="Xin Y.-H."/>
        </authorList>
    </citation>
    <scope>NUCLEOTIDE SEQUENCE [LARGE SCALE GENOMIC DNA]</scope>
    <source>
        <strain evidence="6 7">CGMCC 4.6875</strain>
    </source>
</reference>
<evidence type="ECO:0000259" key="5">
    <source>
        <dbReference type="PROSITE" id="PS50853"/>
    </source>
</evidence>
<dbReference type="CDD" id="cd00063">
    <property type="entry name" value="FN3"/>
    <property type="match status" value="3"/>
</dbReference>
<dbReference type="InterPro" id="IPR036116">
    <property type="entry name" value="FN3_sf"/>
</dbReference>
<dbReference type="OrthoDB" id="5241356at2"/>
<dbReference type="Gene3D" id="2.60.40.2810">
    <property type="match status" value="1"/>
</dbReference>